<dbReference type="InterPro" id="IPR003646">
    <property type="entry name" value="SH3-like_bac-type"/>
</dbReference>
<sequence length="455" mass="51885">MKNRLSLIRANGSTMLFCLLPEVCLPFFLLLFSLSPLFAKGNSPFSNQFPPHSLQGFYSAKQSKDKPEFSVIKSRYAVVSATALNVRSGPSTKNPVLKVILKDTHILPLSSPKHEWLKIRIPKGIKGWVAKKHVKIYMPKPLSVFKVKPASMPFTSLLEASISRYMEEMYIQKRLKPVDKLFIVVEDLTTESYVVSIRPRQSVKSASTIKVPILHAFMIQRFRGNIKEPSKYERQIEEMIRFSSNPSTNTIIKLLGGPKKIQDLLNETKIYKELKLAEAIPEDGRAYQNKISAADLNQIFVNIWSNRVIGSEFNMENNMTASKKMLHLLKLPGHSWLIDRIKAGTCFSSNKSVKIWDKTGFVKGVNGNGGIVEIDTPHGRKAYSIVMFMERDKYHTIIGDATKWSERMAMHMRRISEMTYAFFSNRYESYNKCGRSLLNRFTKLALTSHLLHASL</sequence>
<accession>A0A381W4M8</accession>
<evidence type="ECO:0000259" key="1">
    <source>
        <dbReference type="PROSITE" id="PS51781"/>
    </source>
</evidence>
<gene>
    <name evidence="2" type="ORF">METZ01_LOCUS99707</name>
</gene>
<dbReference type="SUPFAM" id="SSF56601">
    <property type="entry name" value="beta-lactamase/transpeptidase-like"/>
    <property type="match status" value="1"/>
</dbReference>
<dbReference type="GO" id="GO:0046677">
    <property type="term" value="P:response to antibiotic"/>
    <property type="evidence" value="ECO:0007669"/>
    <property type="project" value="InterPro"/>
</dbReference>
<name>A0A381W4M8_9ZZZZ</name>
<feature type="domain" description="SH3b" evidence="1">
    <location>
        <begin position="74"/>
        <end position="137"/>
    </location>
</feature>
<reference evidence="2" key="1">
    <citation type="submission" date="2018-05" db="EMBL/GenBank/DDBJ databases">
        <authorList>
            <person name="Lanie J.A."/>
            <person name="Ng W.-L."/>
            <person name="Kazmierczak K.M."/>
            <person name="Andrzejewski T.M."/>
            <person name="Davidsen T.M."/>
            <person name="Wayne K.J."/>
            <person name="Tettelin H."/>
            <person name="Glass J.I."/>
            <person name="Rusch D."/>
            <person name="Podicherti R."/>
            <person name="Tsui H.-C.T."/>
            <person name="Winkler M.E."/>
        </authorList>
    </citation>
    <scope>NUCLEOTIDE SEQUENCE</scope>
</reference>
<dbReference type="Gene3D" id="2.30.30.40">
    <property type="entry name" value="SH3 Domains"/>
    <property type="match status" value="1"/>
</dbReference>
<dbReference type="EMBL" id="UINC01010540">
    <property type="protein sequence ID" value="SVA46853.1"/>
    <property type="molecule type" value="Genomic_DNA"/>
</dbReference>
<dbReference type="Pfam" id="PF08239">
    <property type="entry name" value="SH3_3"/>
    <property type="match status" value="1"/>
</dbReference>
<proteinExistence type="predicted"/>
<dbReference type="PROSITE" id="PS51781">
    <property type="entry name" value="SH3B"/>
    <property type="match status" value="1"/>
</dbReference>
<dbReference type="SMART" id="SM00287">
    <property type="entry name" value="SH3b"/>
    <property type="match status" value="1"/>
</dbReference>
<evidence type="ECO:0000313" key="2">
    <source>
        <dbReference type="EMBL" id="SVA46853.1"/>
    </source>
</evidence>
<organism evidence="2">
    <name type="scientific">marine metagenome</name>
    <dbReference type="NCBI Taxonomy" id="408172"/>
    <lineage>
        <taxon>unclassified sequences</taxon>
        <taxon>metagenomes</taxon>
        <taxon>ecological metagenomes</taxon>
    </lineage>
</organism>
<dbReference type="GO" id="GO:0030655">
    <property type="term" value="P:beta-lactam antibiotic catabolic process"/>
    <property type="evidence" value="ECO:0007669"/>
    <property type="project" value="InterPro"/>
</dbReference>
<dbReference type="AlphaFoldDB" id="A0A381W4M8"/>
<dbReference type="PANTHER" id="PTHR35333">
    <property type="entry name" value="BETA-LACTAMASE"/>
    <property type="match status" value="1"/>
</dbReference>
<dbReference type="Gene3D" id="3.40.710.10">
    <property type="entry name" value="DD-peptidase/beta-lactamase superfamily"/>
    <property type="match status" value="1"/>
</dbReference>
<dbReference type="Pfam" id="PF13354">
    <property type="entry name" value="Beta-lactamase2"/>
    <property type="match status" value="1"/>
</dbReference>
<dbReference type="InterPro" id="IPR000871">
    <property type="entry name" value="Beta-lactam_class-A"/>
</dbReference>
<dbReference type="InterPro" id="IPR012338">
    <property type="entry name" value="Beta-lactam/transpept-like"/>
</dbReference>
<dbReference type="GO" id="GO:0008800">
    <property type="term" value="F:beta-lactamase activity"/>
    <property type="evidence" value="ECO:0007669"/>
    <property type="project" value="InterPro"/>
</dbReference>
<dbReference type="PANTHER" id="PTHR35333:SF3">
    <property type="entry name" value="BETA-LACTAMASE-TYPE TRANSPEPTIDASE FOLD CONTAINING PROTEIN"/>
    <property type="match status" value="1"/>
</dbReference>
<protein>
    <recommendedName>
        <fullName evidence="1">SH3b domain-containing protein</fullName>
    </recommendedName>
</protein>
<dbReference type="InterPro" id="IPR045155">
    <property type="entry name" value="Beta-lactam_cat"/>
</dbReference>